<gene>
    <name evidence="2" type="ORF">Tco_1068593</name>
</gene>
<protein>
    <submittedName>
        <fullName evidence="2">Uncharacterized protein</fullName>
    </submittedName>
</protein>
<sequence length="440" mass="49771">MITNTVLVGLMILVNLDSYTPEPSQYQKIPIYYDNDDDEESSIPLRDIIISELPPCIAITPVLLTEEPVDYLIMEDEHLDTIPATKSDKVIKSSVEDLLPILSESEGISDKMCDVPFRDNSPPLDISKYQFEDFSDSNDDSTSIDDDSFSIDNIDYVEASPPHSELVSLEEVKDFHPEDGELKDDVLREKLSKINLLICKIEALKDNPTPSFDFMTKSPSTSPNSFLEETDTSYNSLPESETFCFNLEDKSSGNPTSYTDLSPPDYEAFFCDSEPDSGDFTMDSFVIKSPIPVEDGDSFLEKFETTPELETFKFDVEEKNSGSTTIHADISLPDLVCFYFKNEPDPRELTSIDPGIRENVSSTTNVNLPFEDDQSPLFAYVVWIFLPFLAYPVAPPYLLSSGNEDTIFDPRHLHLSFFYAECISSEWNFHEIQFLSKPLE</sequence>
<reference evidence="2" key="2">
    <citation type="submission" date="2022-01" db="EMBL/GenBank/DDBJ databases">
        <authorList>
            <person name="Yamashiro T."/>
            <person name="Shiraishi A."/>
            <person name="Satake H."/>
            <person name="Nakayama K."/>
        </authorList>
    </citation>
    <scope>NUCLEOTIDE SEQUENCE</scope>
</reference>
<evidence type="ECO:0000313" key="3">
    <source>
        <dbReference type="Proteomes" id="UP001151760"/>
    </source>
</evidence>
<proteinExistence type="predicted"/>
<feature type="chain" id="PRO_5045159150" evidence="1">
    <location>
        <begin position="19"/>
        <end position="440"/>
    </location>
</feature>
<name>A0ABQ5HHK8_9ASTR</name>
<keyword evidence="1" id="KW-0732">Signal</keyword>
<reference evidence="2" key="1">
    <citation type="journal article" date="2022" name="Int. J. Mol. Sci.">
        <title>Draft Genome of Tanacetum Coccineum: Genomic Comparison of Closely Related Tanacetum-Family Plants.</title>
        <authorList>
            <person name="Yamashiro T."/>
            <person name="Shiraishi A."/>
            <person name="Nakayama K."/>
            <person name="Satake H."/>
        </authorList>
    </citation>
    <scope>NUCLEOTIDE SEQUENCE</scope>
</reference>
<organism evidence="2 3">
    <name type="scientific">Tanacetum coccineum</name>
    <dbReference type="NCBI Taxonomy" id="301880"/>
    <lineage>
        <taxon>Eukaryota</taxon>
        <taxon>Viridiplantae</taxon>
        <taxon>Streptophyta</taxon>
        <taxon>Embryophyta</taxon>
        <taxon>Tracheophyta</taxon>
        <taxon>Spermatophyta</taxon>
        <taxon>Magnoliopsida</taxon>
        <taxon>eudicotyledons</taxon>
        <taxon>Gunneridae</taxon>
        <taxon>Pentapetalae</taxon>
        <taxon>asterids</taxon>
        <taxon>campanulids</taxon>
        <taxon>Asterales</taxon>
        <taxon>Asteraceae</taxon>
        <taxon>Asteroideae</taxon>
        <taxon>Anthemideae</taxon>
        <taxon>Anthemidinae</taxon>
        <taxon>Tanacetum</taxon>
    </lineage>
</organism>
<dbReference type="EMBL" id="BQNB010019588">
    <property type="protein sequence ID" value="GJT86876.1"/>
    <property type="molecule type" value="Genomic_DNA"/>
</dbReference>
<accession>A0ABQ5HHK8</accession>
<feature type="signal peptide" evidence="1">
    <location>
        <begin position="1"/>
        <end position="18"/>
    </location>
</feature>
<evidence type="ECO:0000313" key="2">
    <source>
        <dbReference type="EMBL" id="GJT86876.1"/>
    </source>
</evidence>
<keyword evidence="3" id="KW-1185">Reference proteome</keyword>
<evidence type="ECO:0000256" key="1">
    <source>
        <dbReference type="SAM" id="SignalP"/>
    </source>
</evidence>
<comment type="caution">
    <text evidence="2">The sequence shown here is derived from an EMBL/GenBank/DDBJ whole genome shotgun (WGS) entry which is preliminary data.</text>
</comment>
<dbReference type="Proteomes" id="UP001151760">
    <property type="component" value="Unassembled WGS sequence"/>
</dbReference>